<organism evidence="1 2">
    <name type="scientific">Phakopsora pachyrhizi</name>
    <name type="common">Asian soybean rust disease fungus</name>
    <dbReference type="NCBI Taxonomy" id="170000"/>
    <lineage>
        <taxon>Eukaryota</taxon>
        <taxon>Fungi</taxon>
        <taxon>Dikarya</taxon>
        <taxon>Basidiomycota</taxon>
        <taxon>Pucciniomycotina</taxon>
        <taxon>Pucciniomycetes</taxon>
        <taxon>Pucciniales</taxon>
        <taxon>Phakopsoraceae</taxon>
        <taxon>Phakopsora</taxon>
    </lineage>
</organism>
<dbReference type="EMBL" id="CALTRL010003847">
    <property type="protein sequence ID" value="CAH7682086.1"/>
    <property type="molecule type" value="Genomic_DNA"/>
</dbReference>
<name>A0AAV0B529_PHAPC</name>
<comment type="caution">
    <text evidence="1">The sequence shown here is derived from an EMBL/GenBank/DDBJ whole genome shotgun (WGS) entry which is preliminary data.</text>
</comment>
<evidence type="ECO:0000313" key="2">
    <source>
        <dbReference type="Proteomes" id="UP001153365"/>
    </source>
</evidence>
<proteinExistence type="predicted"/>
<accession>A0AAV0B529</accession>
<keyword evidence="2" id="KW-1185">Reference proteome</keyword>
<sequence length="58" mass="7118">MKVRVARRHENGMAGKRKRCKNLKTSGGTWIDKFSRERTSYEQLRQNFVERRDRWSEF</sequence>
<dbReference type="Proteomes" id="UP001153365">
    <property type="component" value="Unassembled WGS sequence"/>
</dbReference>
<protein>
    <submittedName>
        <fullName evidence="1">Uncharacterized protein</fullName>
    </submittedName>
</protein>
<dbReference type="AlphaFoldDB" id="A0AAV0B529"/>
<reference evidence="1" key="1">
    <citation type="submission" date="2022-06" db="EMBL/GenBank/DDBJ databases">
        <authorList>
            <consortium name="SYNGENTA / RWTH Aachen University"/>
        </authorList>
    </citation>
    <scope>NUCLEOTIDE SEQUENCE</scope>
</reference>
<gene>
    <name evidence="1" type="ORF">PPACK8108_LOCUS14793</name>
</gene>
<evidence type="ECO:0000313" key="1">
    <source>
        <dbReference type="EMBL" id="CAH7682086.1"/>
    </source>
</evidence>